<feature type="region of interest" description="Disordered" evidence="1">
    <location>
        <begin position="1"/>
        <end position="88"/>
    </location>
</feature>
<protein>
    <submittedName>
        <fullName evidence="2">Uncharacterized protein</fullName>
    </submittedName>
</protein>
<sequence length="185" mass="20109">MSSAIPIPMTTTPQHRSSRPNAEEEEEEELAASPDSSLGPTPPSRSSLKSSSNNSSNKGKGRARDVREGSGTPTTPPPASRSEWSEWSEWELSPRRPSLLGSSLSQSSYTVVNLSGGGAYSSSEGPTRLVTCIKSSQGFDWNQELFLPASYATSDYDSLELQHRPDPVREIRLTEEEAEAILPQQ</sequence>
<dbReference type="EMBL" id="CAVMBE010000052">
    <property type="protein sequence ID" value="CAK4031716.1"/>
    <property type="molecule type" value="Genomic_DNA"/>
</dbReference>
<feature type="compositionally biased region" description="Low complexity" evidence="1">
    <location>
        <begin position="44"/>
        <end position="58"/>
    </location>
</feature>
<gene>
    <name evidence="2" type="ORF">LECACI_7A006874</name>
</gene>
<evidence type="ECO:0000313" key="3">
    <source>
        <dbReference type="Proteomes" id="UP001296104"/>
    </source>
</evidence>
<name>A0AAI9EBA4_9PEZI</name>
<dbReference type="AlphaFoldDB" id="A0AAI9EBA4"/>
<evidence type="ECO:0000313" key="2">
    <source>
        <dbReference type="EMBL" id="CAK4031716.1"/>
    </source>
</evidence>
<keyword evidence="3" id="KW-1185">Reference proteome</keyword>
<comment type="caution">
    <text evidence="2">The sequence shown here is derived from an EMBL/GenBank/DDBJ whole genome shotgun (WGS) entry which is preliminary data.</text>
</comment>
<dbReference type="Proteomes" id="UP001296104">
    <property type="component" value="Unassembled WGS sequence"/>
</dbReference>
<evidence type="ECO:0000256" key="1">
    <source>
        <dbReference type="SAM" id="MobiDB-lite"/>
    </source>
</evidence>
<reference evidence="2" key="1">
    <citation type="submission" date="2023-11" db="EMBL/GenBank/DDBJ databases">
        <authorList>
            <person name="Alioto T."/>
            <person name="Alioto T."/>
            <person name="Gomez Garrido J."/>
        </authorList>
    </citation>
    <scope>NUCLEOTIDE SEQUENCE</scope>
</reference>
<accession>A0AAI9EBA4</accession>
<proteinExistence type="predicted"/>
<organism evidence="2 3">
    <name type="scientific">Lecanosticta acicola</name>
    <dbReference type="NCBI Taxonomy" id="111012"/>
    <lineage>
        <taxon>Eukaryota</taxon>
        <taxon>Fungi</taxon>
        <taxon>Dikarya</taxon>
        <taxon>Ascomycota</taxon>
        <taxon>Pezizomycotina</taxon>
        <taxon>Dothideomycetes</taxon>
        <taxon>Dothideomycetidae</taxon>
        <taxon>Mycosphaerellales</taxon>
        <taxon>Mycosphaerellaceae</taxon>
        <taxon>Lecanosticta</taxon>
    </lineage>
</organism>
<feature type="compositionally biased region" description="Polar residues" evidence="1">
    <location>
        <begin position="1"/>
        <end position="15"/>
    </location>
</feature>